<feature type="transmembrane region" description="Helical" evidence="4">
    <location>
        <begin position="485"/>
        <end position="504"/>
    </location>
</feature>
<dbReference type="EMBL" id="GAMC01012784">
    <property type="protein sequence ID" value="JAB93771.1"/>
    <property type="molecule type" value="mRNA"/>
</dbReference>
<dbReference type="OrthoDB" id="5835829at2759"/>
<evidence type="ECO:0000256" key="4">
    <source>
        <dbReference type="SAM" id="Phobius"/>
    </source>
</evidence>
<proteinExistence type="evidence at transcript level"/>
<comment type="similarity">
    <text evidence="1">Belongs to the UDP-glycosyltransferase family.</text>
</comment>
<keyword evidence="4" id="KW-1133">Transmembrane helix</keyword>
<evidence type="ECO:0000256" key="3">
    <source>
        <dbReference type="ARBA" id="ARBA00022679"/>
    </source>
</evidence>
<keyword evidence="2" id="KW-0328">Glycosyltransferase</keyword>
<evidence type="ECO:0000256" key="2">
    <source>
        <dbReference type="ARBA" id="ARBA00022676"/>
    </source>
</evidence>
<protein>
    <submittedName>
        <fullName evidence="6">UDP-glucuronosyltransferase 2C1</fullName>
    </submittedName>
</protein>
<dbReference type="PANTHER" id="PTHR48043">
    <property type="entry name" value="EG:EG0003.4 PROTEIN-RELATED"/>
    <property type="match status" value="1"/>
</dbReference>
<feature type="signal peptide" evidence="5">
    <location>
        <begin position="1"/>
        <end position="25"/>
    </location>
</feature>
<keyword evidence="4" id="KW-0472">Membrane</keyword>
<dbReference type="PANTHER" id="PTHR48043:SF159">
    <property type="entry name" value="EG:EG0003.4 PROTEIN-RELATED"/>
    <property type="match status" value="1"/>
</dbReference>
<dbReference type="Pfam" id="PF00201">
    <property type="entry name" value="UDPGT"/>
    <property type="match status" value="1"/>
</dbReference>
<dbReference type="InterPro" id="IPR002213">
    <property type="entry name" value="UDP_glucos_trans"/>
</dbReference>
<evidence type="ECO:0000256" key="5">
    <source>
        <dbReference type="SAM" id="SignalP"/>
    </source>
</evidence>
<dbReference type="SUPFAM" id="SSF53756">
    <property type="entry name" value="UDP-Glycosyltransferase/glycogen phosphorylase"/>
    <property type="match status" value="1"/>
</dbReference>
<reference evidence="6" key="2">
    <citation type="journal article" date="2014" name="BMC Genomics">
        <title>A genomic perspective to assessing quality of mass-reared SIT flies used in Mediterranean fruit fly (Ceratitis capitata) eradication in California.</title>
        <authorList>
            <person name="Calla B."/>
            <person name="Hall B."/>
            <person name="Hou S."/>
            <person name="Geib S.M."/>
        </authorList>
    </citation>
    <scope>NUCLEOTIDE SEQUENCE</scope>
</reference>
<keyword evidence="5" id="KW-0732">Signal</keyword>
<keyword evidence="3 6" id="KW-0808">Transferase</keyword>
<dbReference type="Gene3D" id="3.40.50.2000">
    <property type="entry name" value="Glycogen Phosphorylase B"/>
    <property type="match status" value="1"/>
</dbReference>
<feature type="chain" id="PRO_5004906350" evidence="5">
    <location>
        <begin position="26"/>
        <end position="527"/>
    </location>
</feature>
<name>W8BKH0_CERCA</name>
<keyword evidence="4" id="KW-0812">Transmembrane</keyword>
<dbReference type="GO" id="GO:0008194">
    <property type="term" value="F:UDP-glycosyltransferase activity"/>
    <property type="evidence" value="ECO:0007669"/>
    <property type="project" value="InterPro"/>
</dbReference>
<evidence type="ECO:0000256" key="1">
    <source>
        <dbReference type="ARBA" id="ARBA00009995"/>
    </source>
</evidence>
<reference evidence="6" key="1">
    <citation type="submission" date="2013-07" db="EMBL/GenBank/DDBJ databases">
        <authorList>
            <person name="Geib S."/>
        </authorList>
    </citation>
    <scope>NUCLEOTIDE SEQUENCE</scope>
</reference>
<organism evidence="6">
    <name type="scientific">Ceratitis capitata</name>
    <name type="common">Mediterranean fruit fly</name>
    <name type="synonym">Tephritis capitata</name>
    <dbReference type="NCBI Taxonomy" id="7213"/>
    <lineage>
        <taxon>Eukaryota</taxon>
        <taxon>Metazoa</taxon>
        <taxon>Ecdysozoa</taxon>
        <taxon>Arthropoda</taxon>
        <taxon>Hexapoda</taxon>
        <taxon>Insecta</taxon>
        <taxon>Pterygota</taxon>
        <taxon>Neoptera</taxon>
        <taxon>Endopterygota</taxon>
        <taxon>Diptera</taxon>
        <taxon>Brachycera</taxon>
        <taxon>Muscomorpha</taxon>
        <taxon>Tephritoidea</taxon>
        <taxon>Tephritidae</taxon>
        <taxon>Ceratitis</taxon>
        <taxon>Ceratitis</taxon>
    </lineage>
</organism>
<sequence length="527" mass="59656">MKMGTITFVTFALLIFVSTLSSTESAKILAVFPFTGPSQYICVQLYLKTLAARGHEVTSVSAFPQKSAIKNFRDITIPIEQAEHDTFVNIAIEEMVRSKLDQLRGVQDYVEMSILSTFQSEDFQRLLHSKEHFDLVIIEVLLADSLYALGPHFNAPLIGVSTFGTDVVIDQLVDNISPVAYVPAPSGAHLDRMNFWQRLDNLYVYTMELLHAHLVMLPSQQRIYERYFPNATLDLSEVRRDFSLLLLNQHYSYSWPRPLVPNAIEVAGMHINDTLQELPADMEAFINASPKGAIYFSLGSNIKSAYLPKEKLSAIMDAFASLPVNVLWKFEKTDLPGKPKNVFINKWFPQSEILAHSNVKLFITHGGMHSLIEVVHHGKPIVGMPIFYDQHLNVELALAKGFGVVVNFRNFSSADLRDAILEVLNQPKYAENARAASANFHDRPMKPLDAAIYWTEYVLRHKGAPQMRVAARHLNFLQRLSIDTMAVLFGIPLLLGIFVIRYFYKTLRALFGKKHGAKFNARKSKRE</sequence>
<dbReference type="CDD" id="cd03784">
    <property type="entry name" value="GT1_Gtf-like"/>
    <property type="match status" value="1"/>
</dbReference>
<gene>
    <name evidence="6" type="primary">UD2C1</name>
</gene>
<evidence type="ECO:0000313" key="6">
    <source>
        <dbReference type="EMBL" id="JAB93771.1"/>
    </source>
</evidence>
<dbReference type="InterPro" id="IPR050271">
    <property type="entry name" value="UDP-glycosyltransferase"/>
</dbReference>
<dbReference type="AlphaFoldDB" id="W8BKH0"/>
<dbReference type="FunFam" id="3.40.50.2000:FF:000050">
    <property type="entry name" value="UDP-glucuronosyltransferase"/>
    <property type="match status" value="1"/>
</dbReference>
<accession>W8BKH0</accession>